<dbReference type="EMBL" id="FNIT01000003">
    <property type="protein sequence ID" value="SDO09923.1"/>
    <property type="molecule type" value="Genomic_DNA"/>
</dbReference>
<feature type="chain" id="PRO_5011609712" evidence="1">
    <location>
        <begin position="26"/>
        <end position="392"/>
    </location>
</feature>
<dbReference type="RefSeq" id="WP_139183970.1">
    <property type="nucleotide sequence ID" value="NZ_FNIT01000003.1"/>
</dbReference>
<organism evidence="2 3">
    <name type="scientific">Aureimonas jatrophae</name>
    <dbReference type="NCBI Taxonomy" id="1166073"/>
    <lineage>
        <taxon>Bacteria</taxon>
        <taxon>Pseudomonadati</taxon>
        <taxon>Pseudomonadota</taxon>
        <taxon>Alphaproteobacteria</taxon>
        <taxon>Hyphomicrobiales</taxon>
        <taxon>Aurantimonadaceae</taxon>
        <taxon>Aureimonas</taxon>
    </lineage>
</organism>
<accession>A0A1H0GSP6</accession>
<dbReference type="STRING" id="1166073.SAMN05192530_103307"/>
<dbReference type="Proteomes" id="UP000198793">
    <property type="component" value="Unassembled WGS sequence"/>
</dbReference>
<keyword evidence="1" id="KW-0732">Signal</keyword>
<name>A0A1H0GSP6_9HYPH</name>
<protein>
    <submittedName>
        <fullName evidence="2">Uncharacterized protein</fullName>
    </submittedName>
</protein>
<keyword evidence="3" id="KW-1185">Reference proteome</keyword>
<proteinExistence type="predicted"/>
<reference evidence="2 3" key="1">
    <citation type="submission" date="2016-10" db="EMBL/GenBank/DDBJ databases">
        <authorList>
            <person name="de Groot N.N."/>
        </authorList>
    </citation>
    <scope>NUCLEOTIDE SEQUENCE [LARGE SCALE GENOMIC DNA]</scope>
    <source>
        <strain evidence="3">L7-484,KACC 16230,DSM 25025</strain>
    </source>
</reference>
<evidence type="ECO:0000313" key="2">
    <source>
        <dbReference type="EMBL" id="SDO09923.1"/>
    </source>
</evidence>
<gene>
    <name evidence="2" type="ORF">SAMN05192530_103307</name>
</gene>
<evidence type="ECO:0000256" key="1">
    <source>
        <dbReference type="SAM" id="SignalP"/>
    </source>
</evidence>
<sequence>MSSIRTRSVLAALTGLLFSSGVALAADGQAFAERLKAVMAPSTRLEFGAVSNEGDDVVMNDARVTPAQGGSEPFDLGTLRFENVTGSNADGWRVARVQLGDIRQTSGDVATNVSNAILEGLTIRPDTANTAVLSPLFLERSTIGSISVAKADRSVVSVNDISVVTQPSEGEGLASSIALGKFTFDTAATGNAGLTQVMADLGYAQLTGSLQGAGSWQPQTGALSLSDLKIAVENAGQLNLAYTITGYTPNFIQSLSQVSQQLEASDGQNQNAGMAVIGLISQLYLQSATLAFEDQSLTNRVLDYFAKQNGQPREQFVETVKATVPLGLAYLQNPTFQAQVGEAVNDFLDNPRSIRLAIEPPAPIPATQILGAAMGAPQTLPQVLNLSVQSGR</sequence>
<feature type="signal peptide" evidence="1">
    <location>
        <begin position="1"/>
        <end position="25"/>
    </location>
</feature>
<evidence type="ECO:0000313" key="3">
    <source>
        <dbReference type="Proteomes" id="UP000198793"/>
    </source>
</evidence>
<dbReference type="OrthoDB" id="7824623at2"/>
<dbReference type="AlphaFoldDB" id="A0A1H0GSP6"/>